<name>A0ABY8APL3_9ACTN</name>
<dbReference type="PANTHER" id="PTHR34700:SF4">
    <property type="entry name" value="PHAGE-LIKE ELEMENT PBSX PROTEIN XKDP"/>
    <property type="match status" value="1"/>
</dbReference>
<dbReference type="RefSeq" id="WP_275311606.1">
    <property type="nucleotide sequence ID" value="NZ_CP095749.1"/>
</dbReference>
<sequence>MPHPLSPRRPWPLTAARFTGSLLALLALVAGIPLVLVQVGTLPAGLPTLDGLGQGLLAPDDGGEVLFTVITLICWALWGWFVLSLLVEAGALLRRRPAARIRGLAAPQRLAAVLLGGLLFLPPATALAAPATATAAPVATATHTPAPQATAAVPQQQAAPTHDGPTHVVGATGETVGDLAEHYLGNGRRHSELRALNPHLPDTATLPADTVVRLPADAHTGPSPQDATTRVVDAGAGTGKKQAQHETYTVASGDSLYEIADKKLGGGDRWTDLYKANRQEIQDPDLIYPGQQLDLPTQHAAPTPTPPKEHTGSGHRDGHQGNGEVHNHVRGATTTPASPHRQAGDEGAGAGAQSDGRASEKGTPAPQPATSASTGPHSDAEVPSPAVSTPSTASRLDGDSRVTPAAAAAIGGGVLAAALLSTLATRRILQQRRRHRGRRIALPEDGAAAAEQNLRTAETALDTTMLDGALRTAAVHLTAADRELPPLSAVVIGPREIVLHLTEPAAPVPPFTAAPEALQRWTCPTRGGALLPQEQTDDVESPFPTLASLGWDEQGHLILLDLETAGHLHLTGPDRHRVLRTLALELAASEFADHLTLSTIGQSAPGLPEELPERVIEHADISDALVTIRAHHTEQQRALAILGAPGLRHARTGEETAAAWSPHLLLADADDVAGAELDELRQVVADYPRSATALVTTRIGAGALPGAQVVDADTAAGPITLRLPGTEVEVSCNVQALSDEDYAYALEVLATTRNDDVPAPQPVATPPKAVPDLPRFTAQADNPATAPVAPPAAAPTSSPARVPSLMAQFAVYEDEPASEEADGAGGDTGSERENGLFDTGEVDESTPSGSSTAAARHHSPAVHAHVALTKETPEPEVAVDDTAGDGPVVRMLGPVDIVGARGSIESKRQRTCIELAAWLVLHPNLDHHAVDEAMWPGRETARKYRNATVSRLRTWLGTDEDGNPFFPPIATTSDARYALAPTVDSDWHHFQRLTAAAVKSPGPQAAARLRAALELVRGRPFSGVNSRRYAWAEHQAQDMISAIVDAAADLAEHCLAQGDPRGALWAAAKGLDAAPEMENLYRVLFRTYAALGDYDALERAAEKLDTLNMELGVDMEESTAEILAQLSKSA</sequence>
<dbReference type="Pfam" id="PF03704">
    <property type="entry name" value="BTAD"/>
    <property type="match status" value="1"/>
</dbReference>
<dbReference type="SMART" id="SM00257">
    <property type="entry name" value="LysM"/>
    <property type="match status" value="2"/>
</dbReference>
<feature type="region of interest" description="Disordered" evidence="2">
    <location>
        <begin position="288"/>
        <end position="399"/>
    </location>
</feature>
<dbReference type="InterPro" id="IPR052196">
    <property type="entry name" value="Bact_Kbp"/>
</dbReference>
<evidence type="ECO:0000313" key="5">
    <source>
        <dbReference type="EMBL" id="WEB45432.1"/>
    </source>
</evidence>
<evidence type="ECO:0000256" key="1">
    <source>
        <dbReference type="ARBA" id="ARBA00023012"/>
    </source>
</evidence>
<dbReference type="InterPro" id="IPR005158">
    <property type="entry name" value="BTAD"/>
</dbReference>
<keyword evidence="1" id="KW-0902">Two-component regulatory system</keyword>
<feature type="compositionally biased region" description="Low complexity" evidence="2">
    <location>
        <begin position="382"/>
        <end position="394"/>
    </location>
</feature>
<evidence type="ECO:0000256" key="2">
    <source>
        <dbReference type="SAM" id="MobiDB-lite"/>
    </source>
</evidence>
<dbReference type="InterPro" id="IPR036779">
    <property type="entry name" value="LysM_dom_sf"/>
</dbReference>
<dbReference type="Gene3D" id="3.10.350.10">
    <property type="entry name" value="LysM domain"/>
    <property type="match status" value="1"/>
</dbReference>
<dbReference type="SUPFAM" id="SSF48452">
    <property type="entry name" value="TPR-like"/>
    <property type="match status" value="1"/>
</dbReference>
<keyword evidence="3" id="KW-1133">Transmembrane helix</keyword>
<feature type="compositionally biased region" description="Pro residues" evidence="2">
    <location>
        <begin position="759"/>
        <end position="769"/>
    </location>
</feature>
<evidence type="ECO:0000313" key="6">
    <source>
        <dbReference type="Proteomes" id="UP001218629"/>
    </source>
</evidence>
<dbReference type="Proteomes" id="UP001218629">
    <property type="component" value="Chromosome"/>
</dbReference>
<dbReference type="Gene3D" id="1.25.40.10">
    <property type="entry name" value="Tetratricopeptide repeat domain"/>
    <property type="match status" value="1"/>
</dbReference>
<proteinExistence type="predicted"/>
<dbReference type="PROSITE" id="PS51782">
    <property type="entry name" value="LYSM"/>
    <property type="match status" value="1"/>
</dbReference>
<feature type="transmembrane region" description="Helical" evidence="3">
    <location>
        <begin position="21"/>
        <end position="45"/>
    </location>
</feature>
<dbReference type="CDD" id="cd00118">
    <property type="entry name" value="LysM"/>
    <property type="match status" value="1"/>
</dbReference>
<organism evidence="5 6">
    <name type="scientific">Streptomyces yunnanensis</name>
    <dbReference type="NCBI Taxonomy" id="156453"/>
    <lineage>
        <taxon>Bacteria</taxon>
        <taxon>Bacillati</taxon>
        <taxon>Actinomycetota</taxon>
        <taxon>Actinomycetes</taxon>
        <taxon>Kitasatosporales</taxon>
        <taxon>Streptomycetaceae</taxon>
        <taxon>Streptomyces</taxon>
    </lineage>
</organism>
<reference evidence="5 6" key="1">
    <citation type="submission" date="2022-03" db="EMBL/GenBank/DDBJ databases">
        <title>Streptomyces yunnanensis P86,complete genome.</title>
        <authorList>
            <person name="Chen S."/>
            <person name="Zhang Q."/>
        </authorList>
    </citation>
    <scope>NUCLEOTIDE SEQUENCE [LARGE SCALE GENOMIC DNA]</scope>
    <source>
        <strain evidence="5 6">P86</strain>
    </source>
</reference>
<gene>
    <name evidence="5" type="ORF">MOV08_43225</name>
</gene>
<protein>
    <submittedName>
        <fullName evidence="5">LysM peptidoglycan-binding domain-containing protein</fullName>
    </submittedName>
</protein>
<feature type="compositionally biased region" description="Basic and acidic residues" evidence="2">
    <location>
        <begin position="307"/>
        <end position="319"/>
    </location>
</feature>
<dbReference type="InterPro" id="IPR018392">
    <property type="entry name" value="LysM"/>
</dbReference>
<evidence type="ECO:0000256" key="3">
    <source>
        <dbReference type="SAM" id="Phobius"/>
    </source>
</evidence>
<keyword evidence="3" id="KW-0472">Membrane</keyword>
<dbReference type="Pfam" id="PF01476">
    <property type="entry name" value="LysM"/>
    <property type="match status" value="1"/>
</dbReference>
<dbReference type="EMBL" id="CP095749">
    <property type="protein sequence ID" value="WEB45432.1"/>
    <property type="molecule type" value="Genomic_DNA"/>
</dbReference>
<feature type="transmembrane region" description="Helical" evidence="3">
    <location>
        <begin position="65"/>
        <end position="89"/>
    </location>
</feature>
<keyword evidence="3" id="KW-0812">Transmembrane</keyword>
<keyword evidence="6" id="KW-1185">Reference proteome</keyword>
<dbReference type="SUPFAM" id="SSF54106">
    <property type="entry name" value="LysM domain"/>
    <property type="match status" value="1"/>
</dbReference>
<evidence type="ECO:0000259" key="4">
    <source>
        <dbReference type="PROSITE" id="PS51782"/>
    </source>
</evidence>
<feature type="region of interest" description="Disordered" evidence="2">
    <location>
        <begin position="755"/>
        <end position="800"/>
    </location>
</feature>
<feature type="region of interest" description="Disordered" evidence="2">
    <location>
        <begin position="815"/>
        <end position="862"/>
    </location>
</feature>
<accession>A0ABY8APL3</accession>
<dbReference type="InterPro" id="IPR011990">
    <property type="entry name" value="TPR-like_helical_dom_sf"/>
</dbReference>
<dbReference type="SMART" id="SM01043">
    <property type="entry name" value="BTAD"/>
    <property type="match status" value="1"/>
</dbReference>
<feature type="domain" description="LysM" evidence="4">
    <location>
        <begin position="246"/>
        <end position="295"/>
    </location>
</feature>
<dbReference type="PANTHER" id="PTHR34700">
    <property type="entry name" value="POTASSIUM BINDING PROTEIN KBP"/>
    <property type="match status" value="1"/>
</dbReference>
<feature type="transmembrane region" description="Helical" evidence="3">
    <location>
        <begin position="110"/>
        <end position="129"/>
    </location>
</feature>